<dbReference type="Gene3D" id="3.20.20.140">
    <property type="entry name" value="Metal-dependent hydrolases"/>
    <property type="match status" value="1"/>
</dbReference>
<dbReference type="GO" id="GO:0004157">
    <property type="term" value="F:dihydropyrimidinase activity"/>
    <property type="evidence" value="ECO:0007669"/>
    <property type="project" value="UniProtKB-EC"/>
</dbReference>
<comment type="caution">
    <text evidence="6">The sequence shown here is derived from an EMBL/GenBank/DDBJ whole genome shotgun (WGS) entry which is preliminary data.</text>
</comment>
<evidence type="ECO:0000259" key="5">
    <source>
        <dbReference type="Pfam" id="PF01979"/>
    </source>
</evidence>
<dbReference type="SUPFAM" id="SSF51556">
    <property type="entry name" value="Metallo-dependent hydrolases"/>
    <property type="match status" value="1"/>
</dbReference>
<evidence type="ECO:0000256" key="1">
    <source>
        <dbReference type="ARBA" id="ARBA00001947"/>
    </source>
</evidence>
<dbReference type="InterPro" id="IPR011778">
    <property type="entry name" value="Hydantoinase/dihydroPyrase"/>
</dbReference>
<dbReference type="InterPro" id="IPR011059">
    <property type="entry name" value="Metal-dep_hydrolase_composite"/>
</dbReference>
<dbReference type="Gene3D" id="2.30.40.10">
    <property type="entry name" value="Urease, subunit C, domain 1"/>
    <property type="match status" value="1"/>
</dbReference>
<evidence type="ECO:0000256" key="2">
    <source>
        <dbReference type="ARBA" id="ARBA00008829"/>
    </source>
</evidence>
<dbReference type="EC" id="3.5.2.2" evidence="6"/>
<dbReference type="Pfam" id="PF01979">
    <property type="entry name" value="Amidohydro_1"/>
    <property type="match status" value="1"/>
</dbReference>
<gene>
    <name evidence="6" type="primary">hydA</name>
    <name evidence="6" type="ORF">VSX56_17735</name>
</gene>
<dbReference type="EMBL" id="JAYWLC010000022">
    <property type="protein sequence ID" value="MER5173610.1"/>
    <property type="molecule type" value="Genomic_DNA"/>
</dbReference>
<dbReference type="SUPFAM" id="SSF51338">
    <property type="entry name" value="Composite domain of metallo-dependent hydrolases"/>
    <property type="match status" value="1"/>
</dbReference>
<feature type="domain" description="Amidohydrolase-related" evidence="5">
    <location>
        <begin position="51"/>
        <end position="437"/>
    </location>
</feature>
<comment type="similarity">
    <text evidence="2">Belongs to the metallo-dependent hydrolases superfamily. Hydantoinase/dihydropyrimidinase family.</text>
</comment>
<dbReference type="InterPro" id="IPR032466">
    <property type="entry name" value="Metal_Hydrolase"/>
</dbReference>
<dbReference type="InterPro" id="IPR050378">
    <property type="entry name" value="Metallo-dep_Hydrolases_sf"/>
</dbReference>
<dbReference type="Proteomes" id="UP001438953">
    <property type="component" value="Unassembled WGS sequence"/>
</dbReference>
<protein>
    <submittedName>
        <fullName evidence="6">Dihydropyrimidinase</fullName>
        <ecNumber evidence="6">3.5.2.2</ecNumber>
    </submittedName>
</protein>
<evidence type="ECO:0000313" key="6">
    <source>
        <dbReference type="EMBL" id="MER5173610.1"/>
    </source>
</evidence>
<dbReference type="NCBIfam" id="TIGR02033">
    <property type="entry name" value="D-hydantoinase"/>
    <property type="match status" value="1"/>
</dbReference>
<keyword evidence="4 6" id="KW-0378">Hydrolase</keyword>
<reference evidence="6 7" key="2">
    <citation type="submission" date="2024-06" db="EMBL/GenBank/DDBJ databases">
        <title>Thioclava kandeliae sp. nov. from a rhizosphere soil sample of Kandelia candel in a mangrove.</title>
        <authorList>
            <person name="Mu T."/>
        </authorList>
    </citation>
    <scope>NUCLEOTIDE SEQUENCE [LARGE SCALE GENOMIC DNA]</scope>
    <source>
        <strain evidence="6 7">CPCC 100088</strain>
    </source>
</reference>
<organism evidence="6 7">
    <name type="scientific">Thioclava kandeliae</name>
    <dbReference type="NCBI Taxonomy" id="3070818"/>
    <lineage>
        <taxon>Bacteria</taxon>
        <taxon>Pseudomonadati</taxon>
        <taxon>Pseudomonadota</taxon>
        <taxon>Alphaproteobacteria</taxon>
        <taxon>Rhodobacterales</taxon>
        <taxon>Paracoccaceae</taxon>
        <taxon>Thioclava</taxon>
    </lineage>
</organism>
<proteinExistence type="inferred from homology"/>
<dbReference type="PANTHER" id="PTHR11647:SF1">
    <property type="entry name" value="COLLAPSIN RESPONSE MEDIATOR PROTEIN"/>
    <property type="match status" value="1"/>
</dbReference>
<dbReference type="PANTHER" id="PTHR11647">
    <property type="entry name" value="HYDRANTOINASE/DIHYDROPYRIMIDINASE FAMILY MEMBER"/>
    <property type="match status" value="1"/>
</dbReference>
<evidence type="ECO:0000256" key="4">
    <source>
        <dbReference type="ARBA" id="ARBA00022801"/>
    </source>
</evidence>
<evidence type="ECO:0000256" key="3">
    <source>
        <dbReference type="ARBA" id="ARBA00022723"/>
    </source>
</evidence>
<name>A0ABV1SL35_9RHOB</name>
<reference evidence="6 7" key="1">
    <citation type="submission" date="2024-01" db="EMBL/GenBank/DDBJ databases">
        <authorList>
            <person name="Deng Y."/>
            <person name="Su J."/>
        </authorList>
    </citation>
    <scope>NUCLEOTIDE SEQUENCE [LARGE SCALE GENOMIC DNA]</scope>
    <source>
        <strain evidence="6 7">CPCC 100088</strain>
    </source>
</reference>
<comment type="cofactor">
    <cofactor evidence="1">
        <name>Zn(2+)</name>
        <dbReference type="ChEBI" id="CHEBI:29105"/>
    </cofactor>
</comment>
<dbReference type="RefSeq" id="WP_350938986.1">
    <property type="nucleotide sequence ID" value="NZ_JAYWLC010000022.1"/>
</dbReference>
<keyword evidence="7" id="KW-1185">Reference proteome</keyword>
<keyword evidence="3" id="KW-0479">Metal-binding</keyword>
<dbReference type="InterPro" id="IPR006680">
    <property type="entry name" value="Amidohydro-rel"/>
</dbReference>
<evidence type="ECO:0000313" key="7">
    <source>
        <dbReference type="Proteomes" id="UP001438953"/>
    </source>
</evidence>
<sequence length="477" mass="50754">MTASDLVIRNGVIVTSADMQTADIAVTDGRITAIGKDLPSGHETIDATGLWVLPGGVDSHVHVDQPLSSGAEIADDFASGTASALAGGTTTLIGFAVQKQGSALRGAVEEMMARGTRSRCDFAFHIQVTDASDAALAELGPLAEEGHRSVKIFMTGGNRLDDAACLRTLAAAKSNDMLCCIHAENHDLIAYLTEALLRQGNTAPAATALARPEIGEREAAHRILTLAEALDAPLQIFHVSGEATAAEIAAARHRGVRAWSETCTQYLVFTEEDFDRPGMEGAKFLFSPCPRGPDAREALWARIRDHTIETITSDHSPTSFGGEKGKLHAGENAPFNKVPNGIPGLAARLPIVFNEGVTKGRIDPMRFVDLVSTAPAKLFGLWPQKGTLAVGSDADIVLWDPKKQRILTNEMQQHGVDYTPYEGMETTGAPIAVWLRGIRAWEAGEVLAAPGTGRFQPRAPFPKAAVPRHPAGFDPLA</sequence>
<accession>A0ABV1SL35</accession>